<sequence>MKKFRMTLGVKITLLAVISSVIVGLSLFVVVLINLNKLKNFSTTELYDSMLEDYDVTISYQVDTVMSILSFFDKKAQAGEITQAEAQAVSKDLIRELRYGTEGYFWIDTIEGDNLVLLGSATEGTNRMNSQDVNGRYHIKDLINSAKNGGGFSDYWFPREGETESSPKRAYTNLYENYGWVVGTGNYIDTISASVEQREKMVEQMNLSLTLTICGVTLFLLALCIVLSIIIAKKTVMPLLIVRDAMQQVASGNLNVKKDTEHKNAILTRNDEIGDLGRALGQMIESLLRVVQEVQNSVYQVGAGSNQVSVGSQSLANGAAQQASATDEISSTVEEIAANIRQNAENAAKTADFAAHAAENSKNGGIAVNKTSEAMHNIVEKITVIESIAGQTNLLALNAAIEAARAGEAGKGFSVVAGEVRKLAERSQQAASEISALASESMMVAEDAGRLINEVVPAIENTASLVEEIHVASKEQDTGVQQIAKAVMELDSVVQGNSAASEELASQAEELSAQASILTDVISYFKTE</sequence>
<evidence type="ECO:0000259" key="10">
    <source>
        <dbReference type="PROSITE" id="PS50111"/>
    </source>
</evidence>
<dbReference type="Gene3D" id="1.10.287.950">
    <property type="entry name" value="Methyl-accepting chemotaxis protein"/>
    <property type="match status" value="1"/>
</dbReference>
<evidence type="ECO:0000256" key="5">
    <source>
        <dbReference type="ARBA" id="ARBA00022989"/>
    </source>
</evidence>
<keyword evidence="3" id="KW-0145">Chemotaxis</keyword>
<comment type="similarity">
    <text evidence="7">Belongs to the methyl-accepting chemotaxis (MCP) protein family.</text>
</comment>
<comment type="subcellular location">
    <subcellularLocation>
        <location evidence="1">Cell membrane</location>
        <topology evidence="1">Multi-pass membrane protein</topology>
    </subcellularLocation>
</comment>
<evidence type="ECO:0000256" key="1">
    <source>
        <dbReference type="ARBA" id="ARBA00004651"/>
    </source>
</evidence>
<dbReference type="InterPro" id="IPR033480">
    <property type="entry name" value="sCache_2"/>
</dbReference>
<evidence type="ECO:0000256" key="3">
    <source>
        <dbReference type="ARBA" id="ARBA00022500"/>
    </source>
</evidence>
<keyword evidence="2" id="KW-1003">Cell membrane</keyword>
<evidence type="ECO:0000256" key="4">
    <source>
        <dbReference type="ARBA" id="ARBA00022692"/>
    </source>
</evidence>
<feature type="domain" description="HAMP" evidence="11">
    <location>
        <begin position="233"/>
        <end position="292"/>
    </location>
</feature>
<dbReference type="InterPro" id="IPR051310">
    <property type="entry name" value="MCP_chemotaxis"/>
</dbReference>
<dbReference type="Gene3D" id="3.30.450.20">
    <property type="entry name" value="PAS domain"/>
    <property type="match status" value="1"/>
</dbReference>
<keyword evidence="4 9" id="KW-0812">Transmembrane</keyword>
<dbReference type="SMART" id="SM00304">
    <property type="entry name" value="HAMP"/>
    <property type="match status" value="1"/>
</dbReference>
<accession>A0A9E2P0A5</accession>
<dbReference type="PRINTS" id="PR00260">
    <property type="entry name" value="CHEMTRNSDUCR"/>
</dbReference>
<dbReference type="PANTHER" id="PTHR43531">
    <property type="entry name" value="PROTEIN ICFG"/>
    <property type="match status" value="1"/>
</dbReference>
<dbReference type="SMART" id="SM01049">
    <property type="entry name" value="Cache_2"/>
    <property type="match status" value="1"/>
</dbReference>
<dbReference type="Pfam" id="PF17200">
    <property type="entry name" value="sCache_2"/>
    <property type="match status" value="1"/>
</dbReference>
<dbReference type="PROSITE" id="PS50111">
    <property type="entry name" value="CHEMOTAXIS_TRANSDUC_2"/>
    <property type="match status" value="1"/>
</dbReference>
<keyword evidence="5 9" id="KW-1133">Transmembrane helix</keyword>
<reference evidence="12" key="2">
    <citation type="submission" date="2021-04" db="EMBL/GenBank/DDBJ databases">
        <authorList>
            <person name="Gilroy R."/>
        </authorList>
    </citation>
    <scope>NUCLEOTIDE SEQUENCE</scope>
    <source>
        <strain evidence="12">Gambia15-2214</strain>
    </source>
</reference>
<evidence type="ECO:0000313" key="13">
    <source>
        <dbReference type="Proteomes" id="UP000823914"/>
    </source>
</evidence>
<dbReference type="GO" id="GO:0004888">
    <property type="term" value="F:transmembrane signaling receptor activity"/>
    <property type="evidence" value="ECO:0007669"/>
    <property type="project" value="InterPro"/>
</dbReference>
<dbReference type="InterPro" id="IPR003660">
    <property type="entry name" value="HAMP_dom"/>
</dbReference>
<dbReference type="Pfam" id="PF00015">
    <property type="entry name" value="MCPsignal"/>
    <property type="match status" value="1"/>
</dbReference>
<dbReference type="Pfam" id="PF00672">
    <property type="entry name" value="HAMP"/>
    <property type="match status" value="1"/>
</dbReference>
<evidence type="ECO:0000259" key="11">
    <source>
        <dbReference type="PROSITE" id="PS50885"/>
    </source>
</evidence>
<comment type="caution">
    <text evidence="12">The sequence shown here is derived from an EMBL/GenBank/DDBJ whole genome shotgun (WGS) entry which is preliminary data.</text>
</comment>
<dbReference type="GO" id="GO:0006935">
    <property type="term" value="P:chemotaxis"/>
    <property type="evidence" value="ECO:0007669"/>
    <property type="project" value="UniProtKB-KW"/>
</dbReference>
<proteinExistence type="inferred from homology"/>
<gene>
    <name evidence="12" type="ORF">IAA16_03620</name>
</gene>
<feature type="transmembrane region" description="Helical" evidence="9">
    <location>
        <begin position="207"/>
        <end position="231"/>
    </location>
</feature>
<dbReference type="InterPro" id="IPR004089">
    <property type="entry name" value="MCPsignal_dom"/>
</dbReference>
<dbReference type="Proteomes" id="UP000823914">
    <property type="component" value="Unassembled WGS sequence"/>
</dbReference>
<dbReference type="PROSITE" id="PS50885">
    <property type="entry name" value="HAMP"/>
    <property type="match status" value="1"/>
</dbReference>
<evidence type="ECO:0000256" key="2">
    <source>
        <dbReference type="ARBA" id="ARBA00022475"/>
    </source>
</evidence>
<keyword evidence="6 9" id="KW-0472">Membrane</keyword>
<dbReference type="EMBL" id="JAHLFV010000081">
    <property type="protein sequence ID" value="MBU3849633.1"/>
    <property type="molecule type" value="Genomic_DNA"/>
</dbReference>
<dbReference type="SUPFAM" id="SSF58104">
    <property type="entry name" value="Methyl-accepting chemotaxis protein (MCP) signaling domain"/>
    <property type="match status" value="1"/>
</dbReference>
<evidence type="ECO:0000256" key="9">
    <source>
        <dbReference type="SAM" id="Phobius"/>
    </source>
</evidence>
<feature type="domain" description="Methyl-accepting transducer" evidence="10">
    <location>
        <begin position="297"/>
        <end position="512"/>
    </location>
</feature>
<name>A0A9E2P0A5_9SPIR</name>
<dbReference type="PANTHER" id="PTHR43531:SF11">
    <property type="entry name" value="METHYL-ACCEPTING CHEMOTAXIS PROTEIN 3"/>
    <property type="match status" value="1"/>
</dbReference>
<keyword evidence="8" id="KW-0807">Transducer</keyword>
<feature type="transmembrane region" description="Helical" evidence="9">
    <location>
        <begin position="12"/>
        <end position="33"/>
    </location>
</feature>
<evidence type="ECO:0000256" key="7">
    <source>
        <dbReference type="ARBA" id="ARBA00029447"/>
    </source>
</evidence>
<evidence type="ECO:0000256" key="8">
    <source>
        <dbReference type="PROSITE-ProRule" id="PRU00284"/>
    </source>
</evidence>
<dbReference type="GO" id="GO:0005886">
    <property type="term" value="C:plasma membrane"/>
    <property type="evidence" value="ECO:0007669"/>
    <property type="project" value="UniProtKB-SubCell"/>
</dbReference>
<dbReference type="SMART" id="SM00283">
    <property type="entry name" value="MA"/>
    <property type="match status" value="1"/>
</dbReference>
<organism evidence="12 13">
    <name type="scientific">Candidatus Treponema excrementipullorum</name>
    <dbReference type="NCBI Taxonomy" id="2838768"/>
    <lineage>
        <taxon>Bacteria</taxon>
        <taxon>Pseudomonadati</taxon>
        <taxon>Spirochaetota</taxon>
        <taxon>Spirochaetia</taxon>
        <taxon>Spirochaetales</taxon>
        <taxon>Treponemataceae</taxon>
        <taxon>Treponema</taxon>
    </lineage>
</organism>
<reference evidence="12" key="1">
    <citation type="journal article" date="2021" name="PeerJ">
        <title>Extensive microbial diversity within the chicken gut microbiome revealed by metagenomics and culture.</title>
        <authorList>
            <person name="Gilroy R."/>
            <person name="Ravi A."/>
            <person name="Getino M."/>
            <person name="Pursley I."/>
            <person name="Horton D.L."/>
            <person name="Alikhan N.F."/>
            <person name="Baker D."/>
            <person name="Gharbi K."/>
            <person name="Hall N."/>
            <person name="Watson M."/>
            <person name="Adriaenssens E.M."/>
            <person name="Foster-Nyarko E."/>
            <person name="Jarju S."/>
            <person name="Secka A."/>
            <person name="Antonio M."/>
            <person name="Oren A."/>
            <person name="Chaudhuri R.R."/>
            <person name="La Ragione R."/>
            <person name="Hildebrand F."/>
            <person name="Pallen M.J."/>
        </authorList>
    </citation>
    <scope>NUCLEOTIDE SEQUENCE</scope>
    <source>
        <strain evidence="12">Gambia15-2214</strain>
    </source>
</reference>
<dbReference type="AlphaFoldDB" id="A0A9E2P0A5"/>
<dbReference type="CDD" id="cd06225">
    <property type="entry name" value="HAMP"/>
    <property type="match status" value="1"/>
</dbReference>
<evidence type="ECO:0000256" key="6">
    <source>
        <dbReference type="ARBA" id="ARBA00023136"/>
    </source>
</evidence>
<protein>
    <submittedName>
        <fullName evidence="12">Cache domain-containing protein</fullName>
    </submittedName>
</protein>
<evidence type="ECO:0000313" key="12">
    <source>
        <dbReference type="EMBL" id="MBU3849633.1"/>
    </source>
</evidence>
<dbReference type="InterPro" id="IPR004090">
    <property type="entry name" value="Chemotax_Me-accpt_rcpt"/>
</dbReference>
<dbReference type="GO" id="GO:0007165">
    <property type="term" value="P:signal transduction"/>
    <property type="evidence" value="ECO:0007669"/>
    <property type="project" value="UniProtKB-KW"/>
</dbReference>